<sequence length="34" mass="3818">MICTLIFTVISLLICLNDTKELSVKPFSHPLTEP</sequence>
<protein>
    <submittedName>
        <fullName evidence="2">Uncharacterized protein</fullName>
    </submittedName>
</protein>
<feature type="chain" id="PRO_5002062872" evidence="1">
    <location>
        <begin position="20"/>
        <end position="34"/>
    </location>
</feature>
<keyword evidence="1" id="KW-0732">Signal</keyword>
<dbReference type="AlphaFoldDB" id="A0A0A9BCX4"/>
<proteinExistence type="predicted"/>
<accession>A0A0A9BCX4</accession>
<dbReference type="EMBL" id="GBRH01237877">
    <property type="protein sequence ID" value="JAD60018.1"/>
    <property type="molecule type" value="Transcribed_RNA"/>
</dbReference>
<reference evidence="2" key="1">
    <citation type="submission" date="2014-09" db="EMBL/GenBank/DDBJ databases">
        <authorList>
            <person name="Magalhaes I.L.F."/>
            <person name="Oliveira U."/>
            <person name="Santos F.R."/>
            <person name="Vidigal T.H.D.A."/>
            <person name="Brescovit A.D."/>
            <person name="Santos A.J."/>
        </authorList>
    </citation>
    <scope>NUCLEOTIDE SEQUENCE</scope>
    <source>
        <tissue evidence="2">Shoot tissue taken approximately 20 cm above the soil surface</tissue>
    </source>
</reference>
<name>A0A0A9BCX4_ARUDO</name>
<evidence type="ECO:0000313" key="2">
    <source>
        <dbReference type="EMBL" id="JAD60018.1"/>
    </source>
</evidence>
<evidence type="ECO:0000256" key="1">
    <source>
        <dbReference type="SAM" id="SignalP"/>
    </source>
</evidence>
<reference evidence="2" key="2">
    <citation type="journal article" date="2015" name="Data Brief">
        <title>Shoot transcriptome of the giant reed, Arundo donax.</title>
        <authorList>
            <person name="Barrero R.A."/>
            <person name="Guerrero F.D."/>
            <person name="Moolhuijzen P."/>
            <person name="Goolsby J.A."/>
            <person name="Tidwell J."/>
            <person name="Bellgard S.E."/>
            <person name="Bellgard M.I."/>
        </authorList>
    </citation>
    <scope>NUCLEOTIDE SEQUENCE</scope>
    <source>
        <tissue evidence="2">Shoot tissue taken approximately 20 cm above the soil surface</tissue>
    </source>
</reference>
<organism evidence="2">
    <name type="scientific">Arundo donax</name>
    <name type="common">Giant reed</name>
    <name type="synonym">Donax arundinaceus</name>
    <dbReference type="NCBI Taxonomy" id="35708"/>
    <lineage>
        <taxon>Eukaryota</taxon>
        <taxon>Viridiplantae</taxon>
        <taxon>Streptophyta</taxon>
        <taxon>Embryophyta</taxon>
        <taxon>Tracheophyta</taxon>
        <taxon>Spermatophyta</taxon>
        <taxon>Magnoliopsida</taxon>
        <taxon>Liliopsida</taxon>
        <taxon>Poales</taxon>
        <taxon>Poaceae</taxon>
        <taxon>PACMAD clade</taxon>
        <taxon>Arundinoideae</taxon>
        <taxon>Arundineae</taxon>
        <taxon>Arundo</taxon>
    </lineage>
</organism>
<feature type="signal peptide" evidence="1">
    <location>
        <begin position="1"/>
        <end position="19"/>
    </location>
</feature>